<dbReference type="Pfam" id="PF15410">
    <property type="entry name" value="PH_9"/>
    <property type="match status" value="1"/>
</dbReference>
<feature type="region of interest" description="Disordered" evidence="3">
    <location>
        <begin position="408"/>
        <end position="444"/>
    </location>
</feature>
<evidence type="ECO:0000256" key="3">
    <source>
        <dbReference type="SAM" id="MobiDB-lite"/>
    </source>
</evidence>
<dbReference type="SMART" id="SM00233">
    <property type="entry name" value="PH"/>
    <property type="match status" value="1"/>
</dbReference>
<evidence type="ECO:0000313" key="6">
    <source>
        <dbReference type="Proteomes" id="UP000628412"/>
    </source>
</evidence>
<feature type="domain" description="PH" evidence="4">
    <location>
        <begin position="613"/>
        <end position="721"/>
    </location>
</feature>
<protein>
    <submittedName>
        <fullName evidence="5">SPTB2 protein</fullName>
    </submittedName>
</protein>
<dbReference type="InterPro" id="IPR041681">
    <property type="entry name" value="PH_9"/>
</dbReference>
<feature type="non-terminal residue" evidence="5">
    <location>
        <position position="927"/>
    </location>
</feature>
<dbReference type="GO" id="GO:0005543">
    <property type="term" value="F:phospholipid binding"/>
    <property type="evidence" value="ECO:0007669"/>
    <property type="project" value="InterPro"/>
</dbReference>
<evidence type="ECO:0000259" key="4">
    <source>
        <dbReference type="PROSITE" id="PS50003"/>
    </source>
</evidence>
<feature type="compositionally biased region" description="Basic residues" evidence="3">
    <location>
        <begin position="913"/>
        <end position="927"/>
    </location>
</feature>
<dbReference type="Proteomes" id="UP000628412">
    <property type="component" value="Unassembled WGS sequence"/>
</dbReference>
<comment type="similarity">
    <text evidence="1">Belongs to the spectrin family.</text>
</comment>
<dbReference type="PROSITE" id="PS50003">
    <property type="entry name" value="PH_DOMAIN"/>
    <property type="match status" value="1"/>
</dbReference>
<feature type="compositionally biased region" description="Polar residues" evidence="3">
    <location>
        <begin position="505"/>
        <end position="521"/>
    </location>
</feature>
<dbReference type="InterPro" id="IPR011993">
    <property type="entry name" value="PH-like_dom_sf"/>
</dbReference>
<dbReference type="GO" id="GO:0051693">
    <property type="term" value="P:actin filament capping"/>
    <property type="evidence" value="ECO:0007669"/>
    <property type="project" value="UniProtKB-KW"/>
</dbReference>
<evidence type="ECO:0000313" key="5">
    <source>
        <dbReference type="EMBL" id="NWH96167.1"/>
    </source>
</evidence>
<feature type="region of interest" description="Disordered" evidence="3">
    <location>
        <begin position="378"/>
        <end position="397"/>
    </location>
</feature>
<gene>
    <name evidence="5" type="primary">Sptbn1_1</name>
    <name evidence="5" type="ORF">AEGCAU_R14632</name>
</gene>
<sequence length="927" mass="99361">EPVQRLEPKLPEKTAASPPTSPLSDAPSGVEQSWGEPSSKTPHDADPPKEAATWDPAETSTLLLPPRGPCGLGGTVNLILSIGKKGEKKKAQLQAGSEQPGEEALPTVEARKACTAKRPPTAARRPPACSGGMPAVSHTLPKAGAGCLFNSLQRREQARAEQARLLTLQGIMGDGSLRPTAEECHGPSNTWPQKCGWRKGGAGAAAAAPQLGELLLYVRNPLVQDIDAECGAAPQNPCLPNPKITCPRVSLGSVLSLELPRDAVVLGCNRGAAARQQEAEGREQRQDQGVRPWKPRGTHGVGWQEDGHHPQEPSKRLGMSPKSEQGTWFEEVSFNPSYSQQRAHCAGKEHWNLQHPSSTSRDLLDLRQSQPSRVCVGDDLTTRFGQDDSPTATGGARHHRAAWLELGSSPASIPGRAGAIPSPACAQQPASSSQPRGSPASPAAPTQLSVFEWAVGSPQPQSPALATKEVCHPAHRQFEEEEEELQAIWDGAQERRAQSPPGGSCASQRTGSKAGSLPSPSATAGGPLILSSANNVLVAKFTLPTGAQLLHSPTGEKSPGVVHSGSPNGLRVSPRVEELVSAAPLDASSAWDQRRHGQEERESSKVLPGKMEFQMMEGTLERKHVLQTGGRKASCRAWGLFHAVLMRQTLCFYQDRRDSLKSSVVALPLNLSGAVCTPDVEYTKKTNCFRLQLQDGSEYLLRAPTQPLMNEWVSKLQQNSGFPEVDYFQAAAQRVEGTGGTSSFSKVSSPGTSHLHGHHQVTATKSQEIVVLPCASTLLQRPPGSQDDPVNGTVAAAGDFPVWLENAQGTGHKEQRWSPRASPGLWDNICPEDDFWLVANKRRSYSFTSATYQKITPLAVPAEPLEAGSSYSVTLYIGEQVSAMPRARCHSLVAPTGSPRDTRGEKTTSPPRPKNKSVFKKFFGKKE</sequence>
<dbReference type="InterPro" id="IPR001605">
    <property type="entry name" value="PH_dom-spectrin-type"/>
</dbReference>
<feature type="region of interest" description="Disordered" evidence="3">
    <location>
        <begin position="275"/>
        <end position="325"/>
    </location>
</feature>
<dbReference type="Gene3D" id="2.30.29.30">
    <property type="entry name" value="Pleckstrin-homology domain (PH domain)/Phosphotyrosine-binding domain (PTB)"/>
    <property type="match status" value="1"/>
</dbReference>
<feature type="region of interest" description="Disordered" evidence="3">
    <location>
        <begin position="1"/>
        <end position="68"/>
    </location>
</feature>
<name>A0A850YSA9_AEGCA</name>
<reference evidence="5" key="1">
    <citation type="submission" date="2019-10" db="EMBL/GenBank/DDBJ databases">
        <title>Bird 10,000 Genomes (B10K) Project - Family phase.</title>
        <authorList>
            <person name="Zhang G."/>
        </authorList>
    </citation>
    <scope>NUCLEOTIDE SEQUENCE</scope>
    <source>
        <strain evidence="5">B10K-DU-002-10</strain>
        <tissue evidence="5">Muscle</tissue>
    </source>
</reference>
<keyword evidence="6" id="KW-1185">Reference proteome</keyword>
<feature type="region of interest" description="Disordered" evidence="3">
    <location>
        <begin position="892"/>
        <end position="927"/>
    </location>
</feature>
<proteinExistence type="inferred from homology"/>
<dbReference type="EMBL" id="WEIU01024431">
    <property type="protein sequence ID" value="NWH96167.1"/>
    <property type="molecule type" value="Genomic_DNA"/>
</dbReference>
<dbReference type="FunFam" id="2.30.29.30:FF:000024">
    <property type="entry name" value="Spectrin beta chain"/>
    <property type="match status" value="1"/>
</dbReference>
<dbReference type="PANTHER" id="PTHR11915">
    <property type="entry name" value="SPECTRIN/FILAMIN RELATED CYTOSKELETAL PROTEIN"/>
    <property type="match status" value="1"/>
</dbReference>
<organism evidence="5 6">
    <name type="scientific">Aegithalos caudatus</name>
    <name type="common">Long-tailed tit</name>
    <name type="synonym">Acredula caudata</name>
    <dbReference type="NCBI Taxonomy" id="73327"/>
    <lineage>
        <taxon>Eukaryota</taxon>
        <taxon>Metazoa</taxon>
        <taxon>Chordata</taxon>
        <taxon>Craniata</taxon>
        <taxon>Vertebrata</taxon>
        <taxon>Euteleostomi</taxon>
        <taxon>Archelosauria</taxon>
        <taxon>Archosauria</taxon>
        <taxon>Dinosauria</taxon>
        <taxon>Saurischia</taxon>
        <taxon>Theropoda</taxon>
        <taxon>Coelurosauria</taxon>
        <taxon>Aves</taxon>
        <taxon>Neognathae</taxon>
        <taxon>Neoaves</taxon>
        <taxon>Telluraves</taxon>
        <taxon>Australaves</taxon>
        <taxon>Passeriformes</taxon>
        <taxon>Sylvioidea</taxon>
        <taxon>Aegithalidae</taxon>
        <taxon>Aegithalos</taxon>
    </lineage>
</organism>
<dbReference type="InterPro" id="IPR001849">
    <property type="entry name" value="PH_domain"/>
</dbReference>
<dbReference type="PRINTS" id="PR00683">
    <property type="entry name" value="SPECTRINPH"/>
</dbReference>
<dbReference type="CDD" id="cd10571">
    <property type="entry name" value="PH_beta_spectrin"/>
    <property type="match status" value="1"/>
</dbReference>
<feature type="compositionally biased region" description="Basic and acidic residues" evidence="3">
    <location>
        <begin position="1"/>
        <end position="12"/>
    </location>
</feature>
<evidence type="ECO:0000256" key="2">
    <source>
        <dbReference type="ARBA" id="ARBA00022467"/>
    </source>
</evidence>
<feature type="region of interest" description="Disordered" evidence="3">
    <location>
        <begin position="494"/>
        <end position="521"/>
    </location>
</feature>
<dbReference type="AlphaFoldDB" id="A0A850YSA9"/>
<dbReference type="SUPFAM" id="SSF50729">
    <property type="entry name" value="PH domain-like"/>
    <property type="match status" value="1"/>
</dbReference>
<feature type="compositionally biased region" description="Basic and acidic residues" evidence="3">
    <location>
        <begin position="277"/>
        <end position="288"/>
    </location>
</feature>
<feature type="compositionally biased region" description="Low complexity" evidence="3">
    <location>
        <begin position="419"/>
        <end position="444"/>
    </location>
</feature>
<keyword evidence="2" id="KW-0117">Actin capping</keyword>
<comment type="caution">
    <text evidence="5">The sequence shown here is derived from an EMBL/GenBank/DDBJ whole genome shotgun (WGS) entry which is preliminary data.</text>
</comment>
<evidence type="ECO:0000256" key="1">
    <source>
        <dbReference type="ARBA" id="ARBA00006826"/>
    </source>
</evidence>
<accession>A0A850YSA9</accession>
<feature type="compositionally biased region" description="Basic and acidic residues" evidence="3">
    <location>
        <begin position="305"/>
        <end position="315"/>
    </location>
</feature>
<feature type="non-terminal residue" evidence="5">
    <location>
        <position position="1"/>
    </location>
</feature>